<dbReference type="InterPro" id="IPR002219">
    <property type="entry name" value="PKC_DAG/PE"/>
</dbReference>
<evidence type="ECO:0000256" key="4">
    <source>
        <dbReference type="ARBA" id="ARBA00022741"/>
    </source>
</evidence>
<evidence type="ECO:0000259" key="9">
    <source>
        <dbReference type="PROSITE" id="PS50011"/>
    </source>
</evidence>
<evidence type="ECO:0000259" key="11">
    <source>
        <dbReference type="PROSITE" id="PS50898"/>
    </source>
</evidence>
<dbReference type="PROSITE" id="PS00107">
    <property type="entry name" value="PROTEIN_KINASE_ATP"/>
    <property type="match status" value="1"/>
</dbReference>
<dbReference type="InterPro" id="IPR003116">
    <property type="entry name" value="RBD_dom"/>
</dbReference>
<dbReference type="InterPro" id="IPR011009">
    <property type="entry name" value="Kinase-like_dom_sf"/>
</dbReference>
<feature type="domain" description="RBD" evidence="11">
    <location>
        <begin position="103"/>
        <end position="173"/>
    </location>
</feature>
<sequence>MSNETDDYNIQQELRNIRSVITLTRNNIDALNAKFADFPNPPPMYVKEYEELTTKLHELESQEDFLRLHVSNGRESPESESDLRNESDEGTMRQNPQQTQRYKFIRAHLPNQQRTSVQVREGQSLKEALAKAMKLRNLFYKTCCAYLEDTDVQINWDIDISTLECDEITVKLMENFPVPTSISHNFVRKTFFSLVFCEVCHKLLFQGFLCRTCGYKFHQRCASRIPSLCHQVRVADAYYKALLASNYDMPQKHPGTLGQHDRSSSAPNVCMNSVRNANEECPHTLSLNTPPEDSQHSKSTQASPTSSQQPRRPRAKSADESKPLLAPRESIEDWEIPADEIKIGEMVGTGSFGTVYRGRWHGSVAVKTLKVKIPTLAQLEAFKNEVMVLRKTRHVNILLFMGCVSKPKLAIVTQWCDGNSLYRHLHVFESKFELFTLIEIGRQIAQGMDYLHAKNIIHRDLKSNNIFLHEDLTVKIGDFGLATAKKRYSDDTQMVRYPSGSILWMAPEITRMKDDNPYSFKSDVYAFGIVMFEMLTMQLPYSHMKDKTQILYLVGKGILKPDLTRLRSDTLKPLKLLVEKSIQFDQEERPEFCNIQSSLDLMLRSLPKIHRSASEPNMNRTQLQSDEFYYACASPKTPVNFGPSTNFQFYSSGTNI</sequence>
<dbReference type="Pfam" id="PF02196">
    <property type="entry name" value="RBD"/>
    <property type="match status" value="1"/>
</dbReference>
<keyword evidence="13" id="KW-0418">Kinase</keyword>
<keyword evidence="5" id="KW-0862">Zinc</keyword>
<accession>A0ABM1MC90</accession>
<dbReference type="PROSITE" id="PS50011">
    <property type="entry name" value="PROTEIN_KINASE_DOM"/>
    <property type="match status" value="1"/>
</dbReference>
<dbReference type="RefSeq" id="XP_017772190.1">
    <property type="nucleotide sequence ID" value="XM_017916701.1"/>
</dbReference>
<dbReference type="Gene3D" id="3.10.20.90">
    <property type="entry name" value="Phosphatidylinositol 3-kinase Catalytic Subunit, Chain A, domain 1"/>
    <property type="match status" value="1"/>
</dbReference>
<dbReference type="SMART" id="SM00109">
    <property type="entry name" value="C1"/>
    <property type="match status" value="1"/>
</dbReference>
<dbReference type="Gene3D" id="3.30.200.20">
    <property type="entry name" value="Phosphorylase Kinase, domain 1"/>
    <property type="match status" value="1"/>
</dbReference>
<dbReference type="InterPro" id="IPR029071">
    <property type="entry name" value="Ubiquitin-like_domsf"/>
</dbReference>
<comment type="similarity">
    <text evidence="1">Belongs to the protein kinase superfamily. TKL Ser/Thr protein kinase family. RAF subfamily.</text>
</comment>
<evidence type="ECO:0000256" key="5">
    <source>
        <dbReference type="ARBA" id="ARBA00022833"/>
    </source>
</evidence>
<evidence type="ECO:0000313" key="13">
    <source>
        <dbReference type="RefSeq" id="XP_017772190.1"/>
    </source>
</evidence>
<dbReference type="SMART" id="SM00220">
    <property type="entry name" value="S_TKc"/>
    <property type="match status" value="1"/>
</dbReference>
<evidence type="ECO:0000256" key="6">
    <source>
        <dbReference type="ARBA" id="ARBA00022840"/>
    </source>
</evidence>
<name>A0ABM1MC90_NICVS</name>
<keyword evidence="13" id="KW-0808">Transferase</keyword>
<dbReference type="Pfam" id="PF07714">
    <property type="entry name" value="PK_Tyr_Ser-Thr"/>
    <property type="match status" value="1"/>
</dbReference>
<feature type="compositionally biased region" description="Basic and acidic residues" evidence="8">
    <location>
        <begin position="75"/>
        <end position="91"/>
    </location>
</feature>
<dbReference type="InterPro" id="IPR051681">
    <property type="entry name" value="Ser/Thr_Kinases-Pseudokinases"/>
</dbReference>
<dbReference type="CDD" id="cd20811">
    <property type="entry name" value="C1_Raf"/>
    <property type="match status" value="1"/>
</dbReference>
<dbReference type="InterPro" id="IPR008271">
    <property type="entry name" value="Ser/Thr_kinase_AS"/>
</dbReference>
<evidence type="ECO:0000256" key="3">
    <source>
        <dbReference type="ARBA" id="ARBA00022723"/>
    </source>
</evidence>
<dbReference type="Gene3D" id="1.10.510.10">
    <property type="entry name" value="Transferase(Phosphotransferase) domain 1"/>
    <property type="match status" value="1"/>
</dbReference>
<feature type="region of interest" description="Disordered" evidence="8">
    <location>
        <begin position="281"/>
        <end position="329"/>
    </location>
</feature>
<keyword evidence="3" id="KW-0479">Metal-binding</keyword>
<dbReference type="InterPro" id="IPR001245">
    <property type="entry name" value="Ser-Thr/Tyr_kinase_cat_dom"/>
</dbReference>
<organism evidence="12 13">
    <name type="scientific">Nicrophorus vespilloides</name>
    <name type="common">Boreal carrion beetle</name>
    <dbReference type="NCBI Taxonomy" id="110193"/>
    <lineage>
        <taxon>Eukaryota</taxon>
        <taxon>Metazoa</taxon>
        <taxon>Ecdysozoa</taxon>
        <taxon>Arthropoda</taxon>
        <taxon>Hexapoda</taxon>
        <taxon>Insecta</taxon>
        <taxon>Pterygota</taxon>
        <taxon>Neoptera</taxon>
        <taxon>Endopterygota</taxon>
        <taxon>Coleoptera</taxon>
        <taxon>Polyphaga</taxon>
        <taxon>Staphyliniformia</taxon>
        <taxon>Silphidae</taxon>
        <taxon>Nicrophorinae</taxon>
        <taxon>Nicrophorus</taxon>
    </lineage>
</organism>
<dbReference type="SUPFAM" id="SSF56112">
    <property type="entry name" value="Protein kinase-like (PK-like)"/>
    <property type="match status" value="1"/>
</dbReference>
<feature type="region of interest" description="Disordered" evidence="8">
    <location>
        <begin position="70"/>
        <end position="97"/>
    </location>
</feature>
<dbReference type="CDD" id="cd14062">
    <property type="entry name" value="STKc_Raf"/>
    <property type="match status" value="1"/>
</dbReference>
<evidence type="ECO:0000256" key="1">
    <source>
        <dbReference type="ARBA" id="ARBA00010507"/>
    </source>
</evidence>
<evidence type="ECO:0000256" key="7">
    <source>
        <dbReference type="PROSITE-ProRule" id="PRU10141"/>
    </source>
</evidence>
<dbReference type="PROSITE" id="PS00108">
    <property type="entry name" value="PROTEIN_KINASE_ST"/>
    <property type="match status" value="1"/>
</dbReference>
<evidence type="ECO:0000259" key="10">
    <source>
        <dbReference type="PROSITE" id="PS50081"/>
    </source>
</evidence>
<proteinExistence type="inferred from homology"/>
<evidence type="ECO:0000256" key="2">
    <source>
        <dbReference type="ARBA" id="ARBA00022527"/>
    </source>
</evidence>
<dbReference type="Gene3D" id="3.30.60.20">
    <property type="match status" value="1"/>
</dbReference>
<reference evidence="13" key="1">
    <citation type="submission" date="2025-08" db="UniProtKB">
        <authorList>
            <consortium name="RefSeq"/>
        </authorList>
    </citation>
    <scope>IDENTIFICATION</scope>
    <source>
        <tissue evidence="13">Whole Larva</tissue>
    </source>
</reference>
<dbReference type="InterPro" id="IPR017441">
    <property type="entry name" value="Protein_kinase_ATP_BS"/>
</dbReference>
<keyword evidence="12" id="KW-1185">Reference proteome</keyword>
<evidence type="ECO:0000313" key="12">
    <source>
        <dbReference type="Proteomes" id="UP000695000"/>
    </source>
</evidence>
<dbReference type="PANTHER" id="PTHR44329:SF262">
    <property type="entry name" value="RAF HOMOLOG SERINE_THREONINE-PROTEIN KINASE RAF"/>
    <property type="match status" value="1"/>
</dbReference>
<dbReference type="PROSITE" id="PS50081">
    <property type="entry name" value="ZF_DAG_PE_2"/>
    <property type="match status" value="1"/>
</dbReference>
<protein>
    <submittedName>
        <fullName evidence="13">Raf homolog serine/threonine-protein kinase phl</fullName>
    </submittedName>
</protein>
<feature type="domain" description="Phorbol-ester/DAG-type" evidence="10">
    <location>
        <begin position="183"/>
        <end position="229"/>
    </location>
</feature>
<dbReference type="Proteomes" id="UP000695000">
    <property type="component" value="Unplaced"/>
</dbReference>
<dbReference type="SMART" id="SM00455">
    <property type="entry name" value="RBD"/>
    <property type="match status" value="1"/>
</dbReference>
<evidence type="ECO:0000256" key="8">
    <source>
        <dbReference type="SAM" id="MobiDB-lite"/>
    </source>
</evidence>
<dbReference type="PANTHER" id="PTHR44329">
    <property type="entry name" value="SERINE/THREONINE-PROTEIN KINASE TNNI3K-RELATED"/>
    <property type="match status" value="1"/>
</dbReference>
<dbReference type="GO" id="GO:0016301">
    <property type="term" value="F:kinase activity"/>
    <property type="evidence" value="ECO:0007669"/>
    <property type="project" value="UniProtKB-KW"/>
</dbReference>
<dbReference type="GeneID" id="108559414"/>
<keyword evidence="6 7" id="KW-0067">ATP-binding</keyword>
<feature type="domain" description="Protein kinase" evidence="9">
    <location>
        <begin position="341"/>
        <end position="603"/>
    </location>
</feature>
<dbReference type="Pfam" id="PF00130">
    <property type="entry name" value="C1_1"/>
    <property type="match status" value="1"/>
</dbReference>
<dbReference type="CDD" id="cd01816">
    <property type="entry name" value="RBD_RAF"/>
    <property type="match status" value="1"/>
</dbReference>
<keyword evidence="4 7" id="KW-0547">Nucleotide-binding</keyword>
<feature type="binding site" evidence="7">
    <location>
        <position position="367"/>
    </location>
    <ligand>
        <name>ATP</name>
        <dbReference type="ChEBI" id="CHEBI:30616"/>
    </ligand>
</feature>
<dbReference type="SUPFAM" id="SSF54236">
    <property type="entry name" value="Ubiquitin-like"/>
    <property type="match status" value="1"/>
</dbReference>
<dbReference type="PROSITE" id="PS00479">
    <property type="entry name" value="ZF_DAG_PE_1"/>
    <property type="match status" value="1"/>
</dbReference>
<dbReference type="InterPro" id="IPR000719">
    <property type="entry name" value="Prot_kinase_dom"/>
</dbReference>
<dbReference type="InterPro" id="IPR046349">
    <property type="entry name" value="C1-like_sf"/>
</dbReference>
<gene>
    <name evidence="13" type="primary">LOC108559414</name>
</gene>
<dbReference type="SUPFAM" id="SSF57889">
    <property type="entry name" value="Cysteine-rich domain"/>
    <property type="match status" value="1"/>
</dbReference>
<dbReference type="PROSITE" id="PS50898">
    <property type="entry name" value="RBD"/>
    <property type="match status" value="1"/>
</dbReference>
<feature type="compositionally biased region" description="Low complexity" evidence="8">
    <location>
        <begin position="299"/>
        <end position="310"/>
    </location>
</feature>
<keyword evidence="2" id="KW-0723">Serine/threonine-protein kinase</keyword>